<dbReference type="Proteomes" id="UP000594430">
    <property type="component" value="Plasmid pVIM-24-ZDHY414"/>
</dbReference>
<protein>
    <submittedName>
        <fullName evidence="3">Ig-like domain-containing protein</fullName>
    </submittedName>
</protein>
<evidence type="ECO:0000256" key="1">
    <source>
        <dbReference type="ARBA" id="ARBA00010116"/>
    </source>
</evidence>
<dbReference type="PROSITE" id="PS51127">
    <property type="entry name" value="BIG1"/>
    <property type="match status" value="1"/>
</dbReference>
<comment type="similarity">
    <text evidence="1">Belongs to the intimin/invasin family.</text>
</comment>
<evidence type="ECO:0000313" key="3">
    <source>
        <dbReference type="EMBL" id="QPH52127.1"/>
    </source>
</evidence>
<dbReference type="AlphaFoldDB" id="A0A7S9LN04"/>
<proteinExistence type="inferred from homology"/>
<dbReference type="Gene3D" id="2.60.40.10">
    <property type="entry name" value="Immunoglobulins"/>
    <property type="match status" value="1"/>
</dbReference>
<dbReference type="InterPro" id="IPR003344">
    <property type="entry name" value="Big_1_dom"/>
</dbReference>
<dbReference type="RefSeq" id="WP_196110792.1">
    <property type="nucleotide sequence ID" value="NZ_CP064948.1"/>
</dbReference>
<organism evidence="3 4">
    <name type="scientific">Pseudomonas fulva</name>
    <dbReference type="NCBI Taxonomy" id="47880"/>
    <lineage>
        <taxon>Bacteria</taxon>
        <taxon>Pseudomonadati</taxon>
        <taxon>Pseudomonadota</taxon>
        <taxon>Gammaproteobacteria</taxon>
        <taxon>Pseudomonadales</taxon>
        <taxon>Pseudomonadaceae</taxon>
        <taxon>Pseudomonas</taxon>
    </lineage>
</organism>
<dbReference type="EMBL" id="CP064948">
    <property type="protein sequence ID" value="QPH52127.1"/>
    <property type="molecule type" value="Genomic_DNA"/>
</dbReference>
<sequence length="275" mass="29714">MPISIVLSSNPTSIAATGEVATITATLMDFYGVNLGEGIDVVWQTTAGTLSSNQSLTDEEGVATVQLKSSAVLSGAVVTASTKVDGGQSSSIFIPFTDKWIAIASIYTAWTDYGELYNCSEWSPSATTVSVGVEFVQTASCTQNQVAYRQDREQSVVTGAIRQIGSPVAMYQAIPKSASRNSVGTKPEVPVTPPGECKYGLGGYVWTYAPTVESGKGFAAWIWEDNVGIIDENISSVTKGNYIYYRGDWVDKNVTYDNWGRPFTMNYHQICRILK</sequence>
<evidence type="ECO:0000259" key="2">
    <source>
        <dbReference type="PROSITE" id="PS51127"/>
    </source>
</evidence>
<dbReference type="InterPro" id="IPR013783">
    <property type="entry name" value="Ig-like_fold"/>
</dbReference>
<gene>
    <name evidence="3" type="ORF">IZU98_24975</name>
</gene>
<reference evidence="3 4" key="1">
    <citation type="submission" date="2020-11" db="EMBL/GenBank/DDBJ databases">
        <title>Pseudomonas fulva producing VIM-24.</title>
        <authorList>
            <person name="Liu S."/>
        </authorList>
    </citation>
    <scope>NUCLEOTIDE SEQUENCE [LARGE SCALE GENOMIC DNA]</scope>
    <source>
        <strain evidence="3 4">ZDHY414</strain>
        <plasmid evidence="3 4">pVIM-24-ZDHY414</plasmid>
    </source>
</reference>
<dbReference type="Pfam" id="PF02369">
    <property type="entry name" value="Big_1"/>
    <property type="match status" value="1"/>
</dbReference>
<geneLocation type="plasmid" evidence="3 4">
    <name>pVIM-24-ZDHY414</name>
</geneLocation>
<dbReference type="SUPFAM" id="SSF49373">
    <property type="entry name" value="Invasin/intimin cell-adhesion fragments"/>
    <property type="match status" value="1"/>
</dbReference>
<evidence type="ECO:0000313" key="4">
    <source>
        <dbReference type="Proteomes" id="UP000594430"/>
    </source>
</evidence>
<feature type="domain" description="Big-1" evidence="2">
    <location>
        <begin position="4"/>
        <end position="97"/>
    </location>
</feature>
<dbReference type="SMART" id="SM00634">
    <property type="entry name" value="BID_1"/>
    <property type="match status" value="1"/>
</dbReference>
<dbReference type="InterPro" id="IPR008964">
    <property type="entry name" value="Invasin/intimin_cell_adhesion"/>
</dbReference>
<keyword evidence="3" id="KW-0614">Plasmid</keyword>
<accession>A0A7S9LN04</accession>
<name>A0A7S9LN04_9PSED</name>